<sequence length="619" mass="67020">MIKKILLFIWLCLFSCFIQYSVSANGTGTAANPYTVGTSSELTSALNNGATLSSSETLHIKLTDNISYTANDSFKIQSNVVVDGNGYSMHYTGTNYTTGTAGYLLTKNGYNVTYSNLIFGSSDYSFGQTYYGILLGTSYQANLTIHDVTYYGKNGAQPICNYNAGTIVTMTGTNNFSAIPGSYGQEFMEGANLVFGSDSITNIIHNTNDATALLWNSASGNDFNMTLQKNAKVNIQTSKPLFSYGKRLSIDMADSSQLNITNTAYDITMTNSVGSNINMAKNSSFNATGNGKFGNQASGLYTNFTTSDPSKISFENTSSTNGIFTSSPKITPTTQTAYSLDSYVNSNKTTRDASANAFNLTDSLFPSNTKRVIYYPKIIPTAVISSHVNNNPLVSEILFNSLGVNVPYTYVSTQYKIYKNSQIDGDITSSDNQSIIENSQSALYKGIFENDTGQVSQINAGNYVVYLKINVTSATGSSSSQWISKSIEVPKSLLNITVPTNMAFLALNNDMFTSNSSYEVVNHSNFDTDFGISAISGGDSNINLVENLATTTEPNPLYLALKNTDGIEMPFVQSGKKTRFNVSPFEGSSKFNLIGQYGGAISSKNKAVINYIMRLNFTQ</sequence>
<reference evidence="2 3" key="1">
    <citation type="submission" date="2019-04" db="EMBL/GenBank/DDBJ databases">
        <title>A pseudo-fructophilic Leuconostoc citreum strain F192-5 isolated from peel of satsuma mandarin: the first report for isolation and characterization of strain-dependent fructophilic-like characteristics.</title>
        <authorList>
            <person name="Maeno S."/>
            <person name="Tanizawa Y."/>
            <person name="Kajikawa A."/>
            <person name="Kanesaki Y."/>
            <person name="Kubota E."/>
            <person name="Arita M."/>
            <person name="Leon D."/>
            <person name="Endo A."/>
        </authorList>
    </citation>
    <scope>NUCLEOTIDE SEQUENCE [LARGE SCALE GENOMIC DNA]</scope>
    <source>
        <strain evidence="2 3">F192-5</strain>
    </source>
</reference>
<protein>
    <recommendedName>
        <fullName evidence="4">Cell surface protein</fullName>
    </recommendedName>
</protein>
<dbReference type="EMBL" id="BJJW01000019">
    <property type="protein sequence ID" value="GDZ84672.1"/>
    <property type="molecule type" value="Genomic_DNA"/>
</dbReference>
<comment type="caution">
    <text evidence="2">The sequence shown here is derived from an EMBL/GenBank/DDBJ whole genome shotgun (WGS) entry which is preliminary data.</text>
</comment>
<dbReference type="AlphaFoldDB" id="A0A5A5U6Y2"/>
<evidence type="ECO:0000313" key="2">
    <source>
        <dbReference type="EMBL" id="GDZ84672.1"/>
    </source>
</evidence>
<gene>
    <name evidence="2" type="ORF">LCIT_19140</name>
</gene>
<dbReference type="RefSeq" id="WP_085699417.1">
    <property type="nucleotide sequence ID" value="NZ_BJJW01000019.1"/>
</dbReference>
<organism evidence="2 3">
    <name type="scientific">Leuconostoc citreum</name>
    <dbReference type="NCBI Taxonomy" id="33964"/>
    <lineage>
        <taxon>Bacteria</taxon>
        <taxon>Bacillati</taxon>
        <taxon>Bacillota</taxon>
        <taxon>Bacilli</taxon>
        <taxon>Lactobacillales</taxon>
        <taxon>Lactobacillaceae</taxon>
        <taxon>Leuconostoc</taxon>
    </lineage>
</organism>
<evidence type="ECO:0000256" key="1">
    <source>
        <dbReference type="SAM" id="SignalP"/>
    </source>
</evidence>
<dbReference type="GeneID" id="61102994"/>
<keyword evidence="1" id="KW-0732">Signal</keyword>
<accession>A0A5A5U6Y2</accession>
<proteinExistence type="predicted"/>
<feature type="signal peptide" evidence="1">
    <location>
        <begin position="1"/>
        <end position="24"/>
    </location>
</feature>
<dbReference type="Proteomes" id="UP000323274">
    <property type="component" value="Unassembled WGS sequence"/>
</dbReference>
<evidence type="ECO:0000313" key="3">
    <source>
        <dbReference type="Proteomes" id="UP000323274"/>
    </source>
</evidence>
<name>A0A5A5U6Y2_LEUCI</name>
<feature type="chain" id="PRO_5039561558" description="Cell surface protein" evidence="1">
    <location>
        <begin position="25"/>
        <end position="619"/>
    </location>
</feature>
<evidence type="ECO:0008006" key="4">
    <source>
        <dbReference type="Google" id="ProtNLM"/>
    </source>
</evidence>